<reference evidence="3" key="1">
    <citation type="submission" date="2016-04" db="EMBL/GenBank/DDBJ databases">
        <authorList>
            <person name="Evans L.H."/>
            <person name="Alamgir A."/>
            <person name="Owens N."/>
            <person name="Weber N.D."/>
            <person name="Virtaneva K."/>
            <person name="Barbian K."/>
            <person name="Babar A."/>
            <person name="Rosenke K."/>
        </authorList>
    </citation>
    <scope>NUCLEOTIDE SEQUENCE</scope>
    <source>
        <strain evidence="2">86-1</strain>
        <strain evidence="3">86-2</strain>
    </source>
</reference>
<dbReference type="EMBL" id="FLUL01000001">
    <property type="protein sequence ID" value="SBW02811.1"/>
    <property type="molecule type" value="Genomic_DNA"/>
</dbReference>
<organism evidence="3">
    <name type="scientific">uncultured Dysgonomonas sp</name>
    <dbReference type="NCBI Taxonomy" id="206096"/>
    <lineage>
        <taxon>Bacteria</taxon>
        <taxon>Pseudomonadati</taxon>
        <taxon>Bacteroidota</taxon>
        <taxon>Bacteroidia</taxon>
        <taxon>Bacteroidales</taxon>
        <taxon>Dysgonomonadaceae</taxon>
        <taxon>Dysgonomonas</taxon>
        <taxon>environmental samples</taxon>
    </lineage>
</organism>
<dbReference type="EMBL" id="FLUM01000002">
    <property type="protein sequence ID" value="SBW00283.1"/>
    <property type="molecule type" value="Genomic_DNA"/>
</dbReference>
<dbReference type="PANTHER" id="PTHR34585:SF22">
    <property type="entry name" value="HELIX-TURN-HELIX DOMAIN-CONTAINING PROTEIN"/>
    <property type="match status" value="1"/>
</dbReference>
<dbReference type="InterPro" id="IPR041657">
    <property type="entry name" value="HTH_17"/>
</dbReference>
<evidence type="ECO:0000259" key="1">
    <source>
        <dbReference type="Pfam" id="PF12728"/>
    </source>
</evidence>
<protein>
    <recommendedName>
        <fullName evidence="1">Helix-turn-helix domain-containing protein</fullName>
    </recommendedName>
</protein>
<name>A0A212JTM2_9BACT</name>
<evidence type="ECO:0000313" key="2">
    <source>
        <dbReference type="EMBL" id="SBW00283.1"/>
    </source>
</evidence>
<dbReference type="RefSeq" id="WP_006800577.1">
    <property type="nucleotide sequence ID" value="NZ_LT599021.1"/>
</dbReference>
<accession>A0A212JTM2</accession>
<dbReference type="AlphaFoldDB" id="A0A212JTM2"/>
<dbReference type="InterPro" id="IPR009061">
    <property type="entry name" value="DNA-bd_dom_put_sf"/>
</dbReference>
<feature type="domain" description="Helix-turn-helix" evidence="1">
    <location>
        <begin position="42"/>
        <end position="90"/>
    </location>
</feature>
<dbReference type="PANTHER" id="PTHR34585">
    <property type="match status" value="1"/>
</dbReference>
<sequence>MDKFINYESEEFKELLEQIEQSIEDVQDVRDKHRPTLADERYLSGEEVMEYLHISPRTLQTLRDKRMICYTTIGGKILYPEKELQEVLHNNYQSPELPF</sequence>
<gene>
    <name evidence="2" type="ORF">KL86DYS1_20151</name>
    <name evidence="3" type="ORF">KL86DYS2_12324</name>
</gene>
<proteinExistence type="predicted"/>
<evidence type="ECO:0000313" key="3">
    <source>
        <dbReference type="EMBL" id="SBW02811.1"/>
    </source>
</evidence>
<dbReference type="SUPFAM" id="SSF46955">
    <property type="entry name" value="Putative DNA-binding domain"/>
    <property type="match status" value="1"/>
</dbReference>
<dbReference type="Pfam" id="PF12728">
    <property type="entry name" value="HTH_17"/>
    <property type="match status" value="1"/>
</dbReference>